<dbReference type="Pfam" id="PF00171">
    <property type="entry name" value="Aldedh"/>
    <property type="match status" value="1"/>
</dbReference>
<dbReference type="PROSITE" id="PS00070">
    <property type="entry name" value="ALDEHYDE_DEHYDR_CYS"/>
    <property type="match status" value="1"/>
</dbReference>
<gene>
    <name evidence="5" type="primary">gucD</name>
    <name evidence="5" type="ORF">ACFSCZ_06615</name>
</gene>
<evidence type="ECO:0000259" key="4">
    <source>
        <dbReference type="Pfam" id="PF00171"/>
    </source>
</evidence>
<dbReference type="InterPro" id="IPR016163">
    <property type="entry name" value="Ald_DH_C"/>
</dbReference>
<reference evidence="6" key="1">
    <citation type="journal article" date="2019" name="Int. J. Syst. Evol. Microbiol.">
        <title>The Global Catalogue of Microorganisms (GCM) 10K type strain sequencing project: providing services to taxonomists for standard genome sequencing and annotation.</title>
        <authorList>
            <consortium name="The Broad Institute Genomics Platform"/>
            <consortium name="The Broad Institute Genome Sequencing Center for Infectious Disease"/>
            <person name="Wu L."/>
            <person name="Ma J."/>
        </authorList>
    </citation>
    <scope>NUCLEOTIDE SEQUENCE [LARGE SCALE GENOMIC DNA]</scope>
    <source>
        <strain evidence="6">CGMCC 1.12295</strain>
    </source>
</reference>
<dbReference type="SUPFAM" id="SSF53720">
    <property type="entry name" value="ALDH-like"/>
    <property type="match status" value="1"/>
</dbReference>
<evidence type="ECO:0000313" key="5">
    <source>
        <dbReference type="EMBL" id="MFD1706427.1"/>
    </source>
</evidence>
<dbReference type="InterPro" id="IPR054869">
    <property type="entry name" value="AlphKGSA_gudD"/>
</dbReference>
<comment type="similarity">
    <text evidence="3">Belongs to the aldehyde dehydrogenase family.</text>
</comment>
<evidence type="ECO:0000313" key="6">
    <source>
        <dbReference type="Proteomes" id="UP001597301"/>
    </source>
</evidence>
<evidence type="ECO:0000256" key="1">
    <source>
        <dbReference type="ARBA" id="ARBA00023002"/>
    </source>
</evidence>
<dbReference type="InterPro" id="IPR016160">
    <property type="entry name" value="Ald_DH_CS_CYS"/>
</dbReference>
<name>A0ABW4KDY3_9BACI</name>
<dbReference type="Proteomes" id="UP001597301">
    <property type="component" value="Unassembled WGS sequence"/>
</dbReference>
<dbReference type="PANTHER" id="PTHR11699">
    <property type="entry name" value="ALDEHYDE DEHYDROGENASE-RELATED"/>
    <property type="match status" value="1"/>
</dbReference>
<dbReference type="InterPro" id="IPR029510">
    <property type="entry name" value="Ald_DH_CS_GLU"/>
</dbReference>
<dbReference type="InterPro" id="IPR016162">
    <property type="entry name" value="Ald_DH_N"/>
</dbReference>
<dbReference type="PROSITE" id="PS00687">
    <property type="entry name" value="ALDEHYDE_DEHYDR_GLU"/>
    <property type="match status" value="1"/>
</dbReference>
<dbReference type="EC" id="1.2.1.26" evidence="5"/>
<dbReference type="Gene3D" id="3.40.309.10">
    <property type="entry name" value="Aldehyde Dehydrogenase, Chain A, domain 2"/>
    <property type="match status" value="1"/>
</dbReference>
<protein>
    <submittedName>
        <fullName evidence="5">Alpha-ketoglutaric semialdehyde dehydrogenase GucD</fullName>
        <ecNumber evidence="5">1.2.1.26</ecNumber>
    </submittedName>
</protein>
<feature type="domain" description="Aldehyde dehydrogenase" evidence="4">
    <location>
        <begin position="18"/>
        <end position="483"/>
    </location>
</feature>
<organism evidence="5 6">
    <name type="scientific">Siminovitchia sediminis</name>
    <dbReference type="NCBI Taxonomy" id="1274353"/>
    <lineage>
        <taxon>Bacteria</taxon>
        <taxon>Bacillati</taxon>
        <taxon>Bacillota</taxon>
        <taxon>Bacilli</taxon>
        <taxon>Bacillales</taxon>
        <taxon>Bacillaceae</taxon>
        <taxon>Siminovitchia</taxon>
    </lineage>
</organism>
<accession>A0ABW4KDY3</accession>
<evidence type="ECO:0000256" key="2">
    <source>
        <dbReference type="PROSITE-ProRule" id="PRU10007"/>
    </source>
</evidence>
<dbReference type="NCBIfam" id="NF042993">
    <property type="entry name" value="AlphKGSA_gudD"/>
    <property type="match status" value="1"/>
</dbReference>
<comment type="caution">
    <text evidence="5">The sequence shown here is derived from an EMBL/GenBank/DDBJ whole genome shotgun (WGS) entry which is preliminary data.</text>
</comment>
<keyword evidence="1 3" id="KW-0560">Oxidoreductase</keyword>
<keyword evidence="6" id="KW-1185">Reference proteome</keyword>
<dbReference type="InterPro" id="IPR015590">
    <property type="entry name" value="Aldehyde_DH_dom"/>
</dbReference>
<sequence>MQIITKEETIKNFINNQWVESASGKVIKSISPADRQVVGYVQSSTKDDVDSAMNAAHSAKKEWWRMGQPARGEFLYKAANILEQNAKPIAETLTKEMGKAYSEALGEVTRGVQILRYYANEGVRKEGDVIPSSDKDALLLTKRAPLGVVGVITPWNFPVAIPIWKMAPALVYGNTVVLKPATESAVTTGKVVECFAKAGLPDGVLNMVTGSGSVIGQEMLQHPFLNGITFTGSENVGKHVARMAAEKGIKFQLELGGKNPVIVAEDANIDQAVDAVLNGAFRSTGQKCTATSRVIVESGIYDQFKEKLIEKAKTITVGNGLTEGVWMGPCASENQFNSVLGFIEKGIEEGAALLLGGKALTGPEYDQGFYIEPTIFEGVSPEMTLAREEIFGPVIALMEVSNFEEAIEMANDTKYGLSASIFTKDLNHIMEFMDEIETGLVRVNAESAGVEYQAPFGGMKSSSSGAREQGEAAKEFFTQIKTVFIKKV</sequence>
<feature type="active site" evidence="2">
    <location>
        <position position="254"/>
    </location>
</feature>
<dbReference type="Gene3D" id="3.40.605.10">
    <property type="entry name" value="Aldehyde Dehydrogenase, Chain A, domain 1"/>
    <property type="match status" value="1"/>
</dbReference>
<dbReference type="InterPro" id="IPR016161">
    <property type="entry name" value="Ald_DH/histidinol_DH"/>
</dbReference>
<evidence type="ECO:0000256" key="3">
    <source>
        <dbReference type="RuleBase" id="RU003345"/>
    </source>
</evidence>
<proteinExistence type="inferred from homology"/>
<dbReference type="GO" id="GO:0047533">
    <property type="term" value="F:2,5-dioxovalerate dehydrogenase (NADP+) activity"/>
    <property type="evidence" value="ECO:0007669"/>
    <property type="project" value="UniProtKB-EC"/>
</dbReference>
<dbReference type="RefSeq" id="WP_380773032.1">
    <property type="nucleotide sequence ID" value="NZ_JBHUEO010000013.1"/>
</dbReference>
<dbReference type="EMBL" id="JBHUEO010000013">
    <property type="protein sequence ID" value="MFD1706427.1"/>
    <property type="molecule type" value="Genomic_DNA"/>
</dbReference>